<evidence type="ECO:0000313" key="3">
    <source>
        <dbReference type="Proteomes" id="UP000316292"/>
    </source>
</evidence>
<evidence type="ECO:0000256" key="1">
    <source>
        <dbReference type="SAM" id="SignalP"/>
    </source>
</evidence>
<evidence type="ECO:0008006" key="4">
    <source>
        <dbReference type="Google" id="ProtNLM"/>
    </source>
</evidence>
<evidence type="ECO:0000313" key="2">
    <source>
        <dbReference type="EMBL" id="TMQ47595.1"/>
    </source>
</evidence>
<organism evidence="2 3">
    <name type="scientific">Eiseniibacteriota bacterium</name>
    <dbReference type="NCBI Taxonomy" id="2212470"/>
    <lineage>
        <taxon>Bacteria</taxon>
        <taxon>Candidatus Eiseniibacteriota</taxon>
    </lineage>
</organism>
<dbReference type="PROSITE" id="PS51257">
    <property type="entry name" value="PROKAR_LIPOPROTEIN"/>
    <property type="match status" value="1"/>
</dbReference>
<dbReference type="AlphaFoldDB" id="A0A538S8A8"/>
<feature type="chain" id="PRO_5022138757" description="FlgD Ig-like domain-containing protein" evidence="1">
    <location>
        <begin position="20"/>
        <end position="148"/>
    </location>
</feature>
<feature type="signal peptide" evidence="1">
    <location>
        <begin position="1"/>
        <end position="19"/>
    </location>
</feature>
<keyword evidence="1" id="KW-0732">Signal</keyword>
<dbReference type="Gene3D" id="2.60.40.4070">
    <property type="match status" value="1"/>
</dbReference>
<comment type="caution">
    <text evidence="2">The sequence shown here is derived from an EMBL/GenBank/DDBJ whole genome shotgun (WGS) entry which is preliminary data.</text>
</comment>
<proteinExistence type="predicted"/>
<protein>
    <recommendedName>
        <fullName evidence="4">FlgD Ig-like domain-containing protein</fullName>
    </recommendedName>
</protein>
<reference evidence="2 3" key="1">
    <citation type="journal article" date="2019" name="Nat. Microbiol.">
        <title>Mediterranean grassland soil C-N compound turnover is dependent on rainfall and depth, and is mediated by genomically divergent microorganisms.</title>
        <authorList>
            <person name="Diamond S."/>
            <person name="Andeer P.F."/>
            <person name="Li Z."/>
            <person name="Crits-Christoph A."/>
            <person name="Burstein D."/>
            <person name="Anantharaman K."/>
            <person name="Lane K.R."/>
            <person name="Thomas B.C."/>
            <person name="Pan C."/>
            <person name="Northen T.R."/>
            <person name="Banfield J.F."/>
        </authorList>
    </citation>
    <scope>NUCLEOTIDE SEQUENCE [LARGE SCALE GENOMIC DNA]</scope>
    <source>
        <strain evidence="2">WS_1</strain>
    </source>
</reference>
<dbReference type="EMBL" id="VBOR01000104">
    <property type="protein sequence ID" value="TMQ47595.1"/>
    <property type="molecule type" value="Genomic_DNA"/>
</dbReference>
<dbReference type="Proteomes" id="UP000316292">
    <property type="component" value="Unassembled WGS sequence"/>
</dbReference>
<accession>A0A538S8A8</accession>
<name>A0A538S8A8_UNCEI</name>
<gene>
    <name evidence="2" type="ORF">E6K71_09425</name>
</gene>
<sequence length="148" mass="15738">MTLRVLTFLCLAALAGCSADNVNSPLEFFPGSQATSWADCGKFGNGGNVVQVCAALVNQPGTMTPASYSISFYLPSPMEVRIAVYDAHGAMMKVLLASNEPATIGQFRQPPIEWDLTGPQGQRVPSGNYRVYMRAGDAFLSSSDVAIP</sequence>